<keyword evidence="7" id="KW-0808">Transferase</keyword>
<dbReference type="InterPro" id="IPR008266">
    <property type="entry name" value="Tyr_kinase_AS"/>
</dbReference>
<evidence type="ECO:0000256" key="5">
    <source>
        <dbReference type="SAM" id="Phobius"/>
    </source>
</evidence>
<accession>A0AA35XL65</accession>
<reference evidence="7" key="1">
    <citation type="submission" date="2023-03" db="EMBL/GenBank/DDBJ databases">
        <authorList>
            <person name="Steffen K."/>
            <person name="Cardenas P."/>
        </authorList>
    </citation>
    <scope>NUCLEOTIDE SEQUENCE</scope>
</reference>
<gene>
    <name evidence="7" type="ORF">GBAR_LOCUS30662</name>
</gene>
<proteinExistence type="predicted"/>
<dbReference type="EMBL" id="CASHTH010004343">
    <property type="protein sequence ID" value="CAI8056275.1"/>
    <property type="molecule type" value="Genomic_DNA"/>
</dbReference>
<evidence type="ECO:0000256" key="2">
    <source>
        <dbReference type="ARBA" id="ARBA00022692"/>
    </source>
</evidence>
<dbReference type="PANTHER" id="PTHR44329">
    <property type="entry name" value="SERINE/THREONINE-PROTEIN KINASE TNNI3K-RELATED"/>
    <property type="match status" value="1"/>
</dbReference>
<feature type="transmembrane region" description="Helical" evidence="5">
    <location>
        <begin position="303"/>
        <end position="322"/>
    </location>
</feature>
<comment type="caution">
    <text evidence="7">The sequence shown here is derived from an EMBL/GenBank/DDBJ whole genome shotgun (WGS) entry which is preliminary data.</text>
</comment>
<feature type="domain" description="Protein kinase" evidence="6">
    <location>
        <begin position="1"/>
        <end position="217"/>
    </location>
</feature>
<dbReference type="PROSITE" id="PS00109">
    <property type="entry name" value="PROTEIN_KINASE_TYR"/>
    <property type="match status" value="1"/>
</dbReference>
<dbReference type="Proteomes" id="UP001174909">
    <property type="component" value="Unassembled WGS sequence"/>
</dbReference>
<dbReference type="CDD" id="cd03127">
    <property type="entry name" value="tetraspanin_LEL"/>
    <property type="match status" value="1"/>
</dbReference>
<feature type="transmembrane region" description="Helical" evidence="5">
    <location>
        <begin position="334"/>
        <end position="352"/>
    </location>
</feature>
<keyword evidence="7" id="KW-0675">Receptor</keyword>
<organism evidence="7 8">
    <name type="scientific">Geodia barretti</name>
    <name type="common">Barrett's horny sponge</name>
    <dbReference type="NCBI Taxonomy" id="519541"/>
    <lineage>
        <taxon>Eukaryota</taxon>
        <taxon>Metazoa</taxon>
        <taxon>Porifera</taxon>
        <taxon>Demospongiae</taxon>
        <taxon>Heteroscleromorpha</taxon>
        <taxon>Tetractinellida</taxon>
        <taxon>Astrophorina</taxon>
        <taxon>Geodiidae</taxon>
        <taxon>Geodia</taxon>
    </lineage>
</organism>
<dbReference type="InterPro" id="IPR011009">
    <property type="entry name" value="Kinase-like_dom_sf"/>
</dbReference>
<dbReference type="Gene3D" id="1.10.1450.10">
    <property type="entry name" value="Tetraspanin"/>
    <property type="match status" value="1"/>
</dbReference>
<comment type="subcellular location">
    <subcellularLocation>
        <location evidence="1">Membrane</location>
        <topology evidence="1">Multi-pass membrane protein</topology>
    </subcellularLocation>
</comment>
<sequence>MERLLTSLHDLLDPETDTPPPQDAHKAFLPLSLKCSILHNVACGLAYLHERSPPIIHRDLSARNILLNSGMVAKIVDLGVARIVPRMRAAATMTKGPGTSIYMPPEAVDPAEVNAEKSKYDASIDVFSFGVVTIFTIGEVFPCDPLAATYLDEKGEVMGRTELQRRSVYMRYVNEKLRACGQLRGDHPLIRLIQQCMHNDTHKRPGIREVLRLLEGARAGARDNGWEEEEQSARERREMRREIEAELRRTIRREEREPVLHRLRNAIPLASIKEKLSSIKDTISACLCQCCEMRCCRGGQKKWRLIFIALNILYLMIGATLIGVGTDPMTDSALLYILPGILAVLLSLVGIIGTLGKWYRMHTWYAGLQAGAFIAIIIAGVSVIMNRSETAEDSLPEDIRAYTVNGTDSNANRFVDQAQEEFNCCGFNGPDDWVNTTYFEETRGMLPQSCSCGNLNCGSCIPFGEECDSNRPGKNLVWARGCKGRVGEEMEESLVVGAGTMMAFSAIQ</sequence>
<dbReference type="InterPro" id="IPR000719">
    <property type="entry name" value="Prot_kinase_dom"/>
</dbReference>
<dbReference type="Pfam" id="PF00335">
    <property type="entry name" value="Tetraspanin"/>
    <property type="match status" value="1"/>
</dbReference>
<dbReference type="InterPro" id="IPR051681">
    <property type="entry name" value="Ser/Thr_Kinases-Pseudokinases"/>
</dbReference>
<evidence type="ECO:0000256" key="1">
    <source>
        <dbReference type="ARBA" id="ARBA00004141"/>
    </source>
</evidence>
<dbReference type="PROSITE" id="PS50011">
    <property type="entry name" value="PROTEIN_KINASE_DOM"/>
    <property type="match status" value="1"/>
</dbReference>
<dbReference type="SUPFAM" id="SSF48652">
    <property type="entry name" value="Tetraspanin"/>
    <property type="match status" value="1"/>
</dbReference>
<dbReference type="InterPro" id="IPR018499">
    <property type="entry name" value="Tetraspanin/Peripherin"/>
</dbReference>
<dbReference type="PANTHER" id="PTHR44329:SF289">
    <property type="entry name" value="SERINE_THREONINE-PROTEIN KINASE VIK"/>
    <property type="match status" value="1"/>
</dbReference>
<protein>
    <submittedName>
        <fullName evidence="7">Receptor-interacting serine/threonine-protein kinase 4</fullName>
    </submittedName>
</protein>
<evidence type="ECO:0000256" key="3">
    <source>
        <dbReference type="ARBA" id="ARBA00022989"/>
    </source>
</evidence>
<dbReference type="GO" id="GO:0005524">
    <property type="term" value="F:ATP binding"/>
    <property type="evidence" value="ECO:0007669"/>
    <property type="project" value="InterPro"/>
</dbReference>
<dbReference type="InterPro" id="IPR008952">
    <property type="entry name" value="Tetraspanin_EC2_sf"/>
</dbReference>
<keyword evidence="2 5" id="KW-0812">Transmembrane</keyword>
<dbReference type="Pfam" id="PF00069">
    <property type="entry name" value="Pkinase"/>
    <property type="match status" value="1"/>
</dbReference>
<keyword evidence="8" id="KW-1185">Reference proteome</keyword>
<evidence type="ECO:0000256" key="4">
    <source>
        <dbReference type="ARBA" id="ARBA00023136"/>
    </source>
</evidence>
<keyword evidence="4 5" id="KW-0472">Membrane</keyword>
<feature type="transmembrane region" description="Helical" evidence="5">
    <location>
        <begin position="364"/>
        <end position="385"/>
    </location>
</feature>
<evidence type="ECO:0000259" key="6">
    <source>
        <dbReference type="PROSITE" id="PS50011"/>
    </source>
</evidence>
<keyword evidence="3 5" id="KW-1133">Transmembrane helix</keyword>
<feature type="non-terminal residue" evidence="7">
    <location>
        <position position="1"/>
    </location>
</feature>
<name>A0AA35XL65_GEOBA</name>
<evidence type="ECO:0000313" key="7">
    <source>
        <dbReference type="EMBL" id="CAI8056275.1"/>
    </source>
</evidence>
<dbReference type="Gene3D" id="1.10.510.10">
    <property type="entry name" value="Transferase(Phosphotransferase) domain 1"/>
    <property type="match status" value="1"/>
</dbReference>
<evidence type="ECO:0000313" key="8">
    <source>
        <dbReference type="Proteomes" id="UP001174909"/>
    </source>
</evidence>
<dbReference type="GO" id="GO:0004674">
    <property type="term" value="F:protein serine/threonine kinase activity"/>
    <property type="evidence" value="ECO:0007669"/>
    <property type="project" value="TreeGrafter"/>
</dbReference>
<dbReference type="AlphaFoldDB" id="A0AA35XL65"/>
<dbReference type="GO" id="GO:0016020">
    <property type="term" value="C:membrane"/>
    <property type="evidence" value="ECO:0007669"/>
    <property type="project" value="UniProtKB-SubCell"/>
</dbReference>
<keyword evidence="7" id="KW-0418">Kinase</keyword>
<dbReference type="SUPFAM" id="SSF56112">
    <property type="entry name" value="Protein kinase-like (PK-like)"/>
    <property type="match status" value="1"/>
</dbReference>